<keyword evidence="5" id="KW-1185">Reference proteome</keyword>
<evidence type="ECO:0000259" key="3">
    <source>
        <dbReference type="Pfam" id="PF19291"/>
    </source>
</evidence>
<dbReference type="Proteomes" id="UP001254813">
    <property type="component" value="Unassembled WGS sequence"/>
</dbReference>
<dbReference type="EMBL" id="JAMQOQ010000002">
    <property type="protein sequence ID" value="MDS0293817.1"/>
    <property type="molecule type" value="Genomic_DNA"/>
</dbReference>
<dbReference type="PANTHER" id="PTHR31616">
    <property type="entry name" value="TREHALASE"/>
    <property type="match status" value="1"/>
</dbReference>
<dbReference type="GO" id="GO:0016787">
    <property type="term" value="F:hydrolase activity"/>
    <property type="evidence" value="ECO:0007669"/>
    <property type="project" value="UniProtKB-KW"/>
</dbReference>
<dbReference type="InterPro" id="IPR008928">
    <property type="entry name" value="6-hairpin_glycosidase_sf"/>
</dbReference>
<protein>
    <submittedName>
        <fullName evidence="4">Glycoside hydrolase family 15 protein</fullName>
    </submittedName>
</protein>
<dbReference type="Gene3D" id="1.50.10.10">
    <property type="match status" value="1"/>
</dbReference>
<evidence type="ECO:0000259" key="2">
    <source>
        <dbReference type="Pfam" id="PF00723"/>
    </source>
</evidence>
<feature type="domain" description="GH15-like" evidence="2">
    <location>
        <begin position="236"/>
        <end position="601"/>
    </location>
</feature>
<reference evidence="4 5" key="1">
    <citation type="submission" date="2022-06" db="EMBL/GenBank/DDBJ databases">
        <title>Halogeometricum sp. a new haloarchaeum isolate from saline soil.</title>
        <authorList>
            <person name="Strakova D."/>
            <person name="Galisteo C."/>
            <person name="Sanchez-Porro C."/>
            <person name="Ventosa A."/>
        </authorList>
    </citation>
    <scope>NUCLEOTIDE SEQUENCE [LARGE SCALE GENOMIC DNA]</scope>
    <source>
        <strain evidence="5">S3BR25-2</strain>
    </source>
</reference>
<evidence type="ECO:0000313" key="4">
    <source>
        <dbReference type="EMBL" id="MDS0293817.1"/>
    </source>
</evidence>
<name>A0ABU2FZ55_9EURY</name>
<accession>A0ABU2FZ55</accession>
<dbReference type="Pfam" id="PF19291">
    <property type="entry name" value="TREH_N"/>
    <property type="match status" value="1"/>
</dbReference>
<dbReference type="InterPro" id="IPR012341">
    <property type="entry name" value="6hp_glycosidase-like_sf"/>
</dbReference>
<organism evidence="4 5">
    <name type="scientific">Halogeometricum luteum</name>
    <dbReference type="NCBI Taxonomy" id="2950537"/>
    <lineage>
        <taxon>Archaea</taxon>
        <taxon>Methanobacteriati</taxon>
        <taxon>Methanobacteriota</taxon>
        <taxon>Stenosarchaea group</taxon>
        <taxon>Halobacteria</taxon>
        <taxon>Halobacteriales</taxon>
        <taxon>Haloferacaceae</taxon>
        <taxon>Halogeometricum</taxon>
    </lineage>
</organism>
<evidence type="ECO:0000256" key="1">
    <source>
        <dbReference type="ARBA" id="ARBA00006188"/>
    </source>
</evidence>
<keyword evidence="4" id="KW-0378">Hydrolase</keyword>
<dbReference type="PANTHER" id="PTHR31616:SF0">
    <property type="entry name" value="GLUCAN 1,4-ALPHA-GLUCOSIDASE"/>
    <property type="match status" value="1"/>
</dbReference>
<comment type="caution">
    <text evidence="4">The sequence shown here is derived from an EMBL/GenBank/DDBJ whole genome shotgun (WGS) entry which is preliminary data.</text>
</comment>
<dbReference type="SUPFAM" id="SSF48208">
    <property type="entry name" value="Six-hairpin glycosidases"/>
    <property type="match status" value="1"/>
</dbReference>
<dbReference type="InterPro" id="IPR011613">
    <property type="entry name" value="GH15-like"/>
</dbReference>
<feature type="domain" description="Trehalase-like N-terminal" evidence="3">
    <location>
        <begin position="5"/>
        <end position="166"/>
    </location>
</feature>
<dbReference type="Pfam" id="PF00723">
    <property type="entry name" value="Glyco_hydro_15"/>
    <property type="match status" value="1"/>
</dbReference>
<evidence type="ECO:0000313" key="5">
    <source>
        <dbReference type="Proteomes" id="UP001254813"/>
    </source>
</evidence>
<dbReference type="RefSeq" id="WP_310927674.1">
    <property type="nucleotide sequence ID" value="NZ_JAMQOQ010000002.1"/>
</dbReference>
<gene>
    <name evidence="4" type="ORF">NDI79_06490</name>
</gene>
<proteinExistence type="inferred from homology"/>
<dbReference type="InterPro" id="IPR045582">
    <property type="entry name" value="Trehalase-like_N"/>
</dbReference>
<comment type="similarity">
    <text evidence="1">Belongs to the glycosyl hydrolase 15 family.</text>
</comment>
<sequence length="623" mass="69082">MKEFTPISDYGIVGNLETCALVSDEGAIDWCCFPYLDSPSVFAALLDAGRGGTFAVAPVREHESRQRYLDRTNVLQTTFETASGTMTVTDFMLASGERYAEDYPADAVYRKVTCTEGSVDVRVEFEPRFDYARADTRVESTGGGVVAEADGESLFLSSPVDLAVESVEDGEGGGDRATATYPLSANESHWYVAQYGDREPLAGGTCDDLLSDTVDYWRGWAHTCGDATETCLLDGRAHDVAVRSGLVLKLLMRRDTSGICAAPTTSLPEDVGGVRNWDYRYSWIRDGAFTVRALTHLGHYEEAEAYLDRFLDLSKEFHPDDIKPLYAMDRGEELEEEDLSHLSGYLDSAPVRAGNDAADQTQLDVYGELILAIYQLLWDGREIGEDDWRAVSDIADHICEVWDEPGSGIWEVRGDDHQFVYSKVMCWVGLDRAIRMAEELDYASAEDRWSTVREEIHETVLERGYDEELGSFTQRYDDDTLDATGLLIPLTGFLPADDERAVSTVDTIREELATEEGLVFRYKGGADPLPGEEGAFVLCSFWLVDALAVTGRVEEAEAVFENVLEYAEPLGLLSEEIDAETGRLLGNYPQAFSHIGLVNAALYLAEARLDREIQPFGSHSFEE</sequence>